<proteinExistence type="predicted"/>
<dbReference type="EMBL" id="SJPJ01000001">
    <property type="protein sequence ID" value="TWT81970.1"/>
    <property type="molecule type" value="Genomic_DNA"/>
</dbReference>
<name>A0A5C5Z455_9BACT</name>
<feature type="signal peptide" evidence="1">
    <location>
        <begin position="1"/>
        <end position="23"/>
    </location>
</feature>
<organism evidence="2 3">
    <name type="scientific">Novipirellula herctigrandis</name>
    <dbReference type="NCBI Taxonomy" id="2527986"/>
    <lineage>
        <taxon>Bacteria</taxon>
        <taxon>Pseudomonadati</taxon>
        <taxon>Planctomycetota</taxon>
        <taxon>Planctomycetia</taxon>
        <taxon>Pirellulales</taxon>
        <taxon>Pirellulaceae</taxon>
        <taxon>Novipirellula</taxon>
    </lineage>
</organism>
<evidence type="ECO:0000313" key="3">
    <source>
        <dbReference type="Proteomes" id="UP000315010"/>
    </source>
</evidence>
<evidence type="ECO:0000313" key="2">
    <source>
        <dbReference type="EMBL" id="TWT81970.1"/>
    </source>
</evidence>
<dbReference type="OrthoDB" id="9939708at2"/>
<gene>
    <name evidence="2" type="ORF">CA13_34250</name>
</gene>
<keyword evidence="3" id="KW-1185">Reference proteome</keyword>
<protein>
    <submittedName>
        <fullName evidence="2">Uncharacterized protein</fullName>
    </submittedName>
</protein>
<keyword evidence="1" id="KW-0732">Signal</keyword>
<comment type="caution">
    <text evidence="2">The sequence shown here is derived from an EMBL/GenBank/DDBJ whole genome shotgun (WGS) entry which is preliminary data.</text>
</comment>
<sequence length="105" mass="11738" precursor="true">MKKYAIAILATGLVLSFLGTAQAQNVGLRSAPYYTAPIGDVYPTPQPMYRYSSQPGWGGNTVPSYRSNYPTWSTSSPVQRGGLFSELMELERRKNAWLRRTFLGQ</sequence>
<reference evidence="2 3" key="1">
    <citation type="submission" date="2019-02" db="EMBL/GenBank/DDBJ databases">
        <title>Deep-cultivation of Planctomycetes and their phenomic and genomic characterization uncovers novel biology.</title>
        <authorList>
            <person name="Wiegand S."/>
            <person name="Jogler M."/>
            <person name="Boedeker C."/>
            <person name="Pinto D."/>
            <person name="Vollmers J."/>
            <person name="Rivas-Marin E."/>
            <person name="Kohn T."/>
            <person name="Peeters S.H."/>
            <person name="Heuer A."/>
            <person name="Rast P."/>
            <person name="Oberbeckmann S."/>
            <person name="Bunk B."/>
            <person name="Jeske O."/>
            <person name="Meyerdierks A."/>
            <person name="Storesund J.E."/>
            <person name="Kallscheuer N."/>
            <person name="Luecker S."/>
            <person name="Lage O.M."/>
            <person name="Pohl T."/>
            <person name="Merkel B.J."/>
            <person name="Hornburger P."/>
            <person name="Mueller R.-W."/>
            <person name="Bruemmer F."/>
            <person name="Labrenz M."/>
            <person name="Spormann A.M."/>
            <person name="Op Den Camp H."/>
            <person name="Overmann J."/>
            <person name="Amann R."/>
            <person name="Jetten M.S.M."/>
            <person name="Mascher T."/>
            <person name="Medema M.H."/>
            <person name="Devos D.P."/>
            <person name="Kaster A.-K."/>
            <person name="Ovreas L."/>
            <person name="Rohde M."/>
            <person name="Galperin M.Y."/>
            <person name="Jogler C."/>
        </authorList>
    </citation>
    <scope>NUCLEOTIDE SEQUENCE [LARGE SCALE GENOMIC DNA]</scope>
    <source>
        <strain evidence="2 3">CA13</strain>
    </source>
</reference>
<evidence type="ECO:0000256" key="1">
    <source>
        <dbReference type="SAM" id="SignalP"/>
    </source>
</evidence>
<dbReference type="Proteomes" id="UP000315010">
    <property type="component" value="Unassembled WGS sequence"/>
</dbReference>
<feature type="chain" id="PRO_5022664718" evidence="1">
    <location>
        <begin position="24"/>
        <end position="105"/>
    </location>
</feature>
<dbReference type="AlphaFoldDB" id="A0A5C5Z455"/>
<dbReference type="RefSeq" id="WP_146398191.1">
    <property type="nucleotide sequence ID" value="NZ_SJPJ01000001.1"/>
</dbReference>
<accession>A0A5C5Z455</accession>